<evidence type="ECO:0000256" key="1">
    <source>
        <dbReference type="SAM" id="MobiDB-lite"/>
    </source>
</evidence>
<organism evidence="2 3">
    <name type="scientific">Striga asiatica</name>
    <name type="common">Asiatic witchweed</name>
    <name type="synonym">Buchnera asiatica</name>
    <dbReference type="NCBI Taxonomy" id="4170"/>
    <lineage>
        <taxon>Eukaryota</taxon>
        <taxon>Viridiplantae</taxon>
        <taxon>Streptophyta</taxon>
        <taxon>Embryophyta</taxon>
        <taxon>Tracheophyta</taxon>
        <taxon>Spermatophyta</taxon>
        <taxon>Magnoliopsida</taxon>
        <taxon>eudicotyledons</taxon>
        <taxon>Gunneridae</taxon>
        <taxon>Pentapetalae</taxon>
        <taxon>asterids</taxon>
        <taxon>lamiids</taxon>
        <taxon>Lamiales</taxon>
        <taxon>Orobanchaceae</taxon>
        <taxon>Buchnereae</taxon>
        <taxon>Striga</taxon>
    </lineage>
</organism>
<dbReference type="EMBL" id="BKCP01007948">
    <property type="protein sequence ID" value="GER47423.1"/>
    <property type="molecule type" value="Genomic_DNA"/>
</dbReference>
<reference evidence="3" key="1">
    <citation type="journal article" date="2019" name="Curr. Biol.">
        <title>Genome Sequence of Striga asiatica Provides Insight into the Evolution of Plant Parasitism.</title>
        <authorList>
            <person name="Yoshida S."/>
            <person name="Kim S."/>
            <person name="Wafula E.K."/>
            <person name="Tanskanen J."/>
            <person name="Kim Y.M."/>
            <person name="Honaas L."/>
            <person name="Yang Z."/>
            <person name="Spallek T."/>
            <person name="Conn C.E."/>
            <person name="Ichihashi Y."/>
            <person name="Cheong K."/>
            <person name="Cui S."/>
            <person name="Der J.P."/>
            <person name="Gundlach H."/>
            <person name="Jiao Y."/>
            <person name="Hori C."/>
            <person name="Ishida J.K."/>
            <person name="Kasahara H."/>
            <person name="Kiba T."/>
            <person name="Kim M.S."/>
            <person name="Koo N."/>
            <person name="Laohavisit A."/>
            <person name="Lee Y.H."/>
            <person name="Lumba S."/>
            <person name="McCourt P."/>
            <person name="Mortimer J.C."/>
            <person name="Mutuku J.M."/>
            <person name="Nomura T."/>
            <person name="Sasaki-Sekimoto Y."/>
            <person name="Seto Y."/>
            <person name="Wang Y."/>
            <person name="Wakatake T."/>
            <person name="Sakakibara H."/>
            <person name="Demura T."/>
            <person name="Yamaguchi S."/>
            <person name="Yoneyama K."/>
            <person name="Manabe R.I."/>
            <person name="Nelson D.C."/>
            <person name="Schulman A.H."/>
            <person name="Timko M.P."/>
            <person name="dePamphilis C.W."/>
            <person name="Choi D."/>
            <person name="Shirasu K."/>
        </authorList>
    </citation>
    <scope>NUCLEOTIDE SEQUENCE [LARGE SCALE GENOMIC DNA]</scope>
    <source>
        <strain evidence="3">cv. UVA1</strain>
    </source>
</reference>
<feature type="region of interest" description="Disordered" evidence="1">
    <location>
        <begin position="97"/>
        <end position="126"/>
    </location>
</feature>
<comment type="caution">
    <text evidence="2">The sequence shown here is derived from an EMBL/GenBank/DDBJ whole genome shotgun (WGS) entry which is preliminary data.</text>
</comment>
<dbReference type="Proteomes" id="UP000325081">
    <property type="component" value="Unassembled WGS sequence"/>
</dbReference>
<proteinExistence type="predicted"/>
<keyword evidence="3" id="KW-1185">Reference proteome</keyword>
<gene>
    <name evidence="2" type="ORF">STAS_24537</name>
</gene>
<dbReference type="AlphaFoldDB" id="A0A5A7QPZ2"/>
<feature type="compositionally biased region" description="Basic and acidic residues" evidence="1">
    <location>
        <begin position="113"/>
        <end position="126"/>
    </location>
</feature>
<accession>A0A5A7QPZ2</accession>
<protein>
    <submittedName>
        <fullName evidence="2">Calcium-dependent lipid-binding family protein</fullName>
    </submittedName>
</protein>
<sequence>MHTVIHQHQFRPRPVPIPTRVPIGPQHHGPGRIKQPKPLPIPLHRPPRNPELLQLYPIHLLKPILETRAVIPPERLSPHAVPTAIPRAALEMRRGECAEEHNPSETGNGVDGAESRSEGKTVAEGRREASGGVLFGAVEAADEVAAEVEVSWPEKPVLGGEEDVVEGCDCIRPVRVGLVEVQVEGLGLELVGSDEVNLNERSLGEQFGGGVGGIQ</sequence>
<evidence type="ECO:0000313" key="2">
    <source>
        <dbReference type="EMBL" id="GER47423.1"/>
    </source>
</evidence>
<evidence type="ECO:0000313" key="3">
    <source>
        <dbReference type="Proteomes" id="UP000325081"/>
    </source>
</evidence>
<name>A0A5A7QPZ2_STRAF</name>